<sequence>MMKGCYWHTEMVKGEIFWPEFSTGSRFHLTISLAQSSHHFFPSSKAALRILGTWRIVSETRVPRVRQSPAQAVA</sequence>
<reference evidence="1" key="1">
    <citation type="submission" date="2014-11" db="EMBL/GenBank/DDBJ databases">
        <authorList>
            <person name="Amaro Gonzalez C."/>
        </authorList>
    </citation>
    <scope>NUCLEOTIDE SEQUENCE</scope>
</reference>
<protein>
    <submittedName>
        <fullName evidence="1">Uncharacterized protein</fullName>
    </submittedName>
</protein>
<reference evidence="1" key="2">
    <citation type="journal article" date="2015" name="Fish Shellfish Immunol.">
        <title>Early steps in the European eel (Anguilla anguilla)-Vibrio vulnificus interaction in the gills: Role of the RtxA13 toxin.</title>
        <authorList>
            <person name="Callol A."/>
            <person name="Pajuelo D."/>
            <person name="Ebbesson L."/>
            <person name="Teles M."/>
            <person name="MacKenzie S."/>
            <person name="Amaro C."/>
        </authorList>
    </citation>
    <scope>NUCLEOTIDE SEQUENCE</scope>
</reference>
<evidence type="ECO:0000313" key="1">
    <source>
        <dbReference type="EMBL" id="JAH19009.1"/>
    </source>
</evidence>
<name>A0A0E9QQC6_ANGAN</name>
<organism evidence="1">
    <name type="scientific">Anguilla anguilla</name>
    <name type="common">European freshwater eel</name>
    <name type="synonym">Muraena anguilla</name>
    <dbReference type="NCBI Taxonomy" id="7936"/>
    <lineage>
        <taxon>Eukaryota</taxon>
        <taxon>Metazoa</taxon>
        <taxon>Chordata</taxon>
        <taxon>Craniata</taxon>
        <taxon>Vertebrata</taxon>
        <taxon>Euteleostomi</taxon>
        <taxon>Actinopterygii</taxon>
        <taxon>Neopterygii</taxon>
        <taxon>Teleostei</taxon>
        <taxon>Anguilliformes</taxon>
        <taxon>Anguillidae</taxon>
        <taxon>Anguilla</taxon>
    </lineage>
</organism>
<dbReference type="EMBL" id="GBXM01089568">
    <property type="protein sequence ID" value="JAH19009.1"/>
    <property type="molecule type" value="Transcribed_RNA"/>
</dbReference>
<dbReference type="EMBL" id="GBXM01029348">
    <property type="protein sequence ID" value="JAH79229.1"/>
    <property type="molecule type" value="Transcribed_RNA"/>
</dbReference>
<accession>A0A0E9QQC6</accession>
<proteinExistence type="predicted"/>
<dbReference type="AlphaFoldDB" id="A0A0E9QQC6"/>